<evidence type="ECO:0000256" key="4">
    <source>
        <dbReference type="ARBA" id="ARBA00022806"/>
    </source>
</evidence>
<feature type="domain" description="SNF2 N-terminal" evidence="9">
    <location>
        <begin position="121"/>
        <end position="275"/>
    </location>
</feature>
<evidence type="ECO:0000256" key="6">
    <source>
        <dbReference type="ARBA" id="ARBA00023125"/>
    </source>
</evidence>
<gene>
    <name evidence="10" type="ORF">L9F63_026162</name>
</gene>
<dbReference type="GO" id="GO:0005524">
    <property type="term" value="F:ATP binding"/>
    <property type="evidence" value="ECO:0007669"/>
    <property type="project" value="UniProtKB-KW"/>
</dbReference>
<evidence type="ECO:0000313" key="11">
    <source>
        <dbReference type="Proteomes" id="UP001233999"/>
    </source>
</evidence>
<evidence type="ECO:0000256" key="1">
    <source>
        <dbReference type="ARBA" id="ARBA00004123"/>
    </source>
</evidence>
<evidence type="ECO:0000256" key="5">
    <source>
        <dbReference type="ARBA" id="ARBA00022840"/>
    </source>
</evidence>
<dbReference type="InterPro" id="IPR038718">
    <property type="entry name" value="SNF2-like_sf"/>
</dbReference>
<protein>
    <recommendedName>
        <fullName evidence="9">SNF2 N-terminal domain-containing protein</fullName>
    </recommendedName>
</protein>
<dbReference type="InterPro" id="IPR027417">
    <property type="entry name" value="P-loop_NTPase"/>
</dbReference>
<dbReference type="AlphaFoldDB" id="A0AAD8ERN9"/>
<dbReference type="GO" id="GO:0003677">
    <property type="term" value="F:DNA binding"/>
    <property type="evidence" value="ECO:0007669"/>
    <property type="project" value="UniProtKB-KW"/>
</dbReference>
<keyword evidence="3" id="KW-0547">Nucleotide-binding</keyword>
<comment type="subcellular location">
    <subcellularLocation>
        <location evidence="1">Nucleus</location>
    </subcellularLocation>
</comment>
<dbReference type="Gene3D" id="3.40.50.300">
    <property type="entry name" value="P-loop containing nucleotide triphosphate hydrolases"/>
    <property type="match status" value="1"/>
</dbReference>
<dbReference type="InterPro" id="IPR044574">
    <property type="entry name" value="ARIP4-like"/>
</dbReference>
<feature type="compositionally biased region" description="Low complexity" evidence="8">
    <location>
        <begin position="12"/>
        <end position="34"/>
    </location>
</feature>
<dbReference type="GO" id="GO:0005634">
    <property type="term" value="C:nucleus"/>
    <property type="evidence" value="ECO:0007669"/>
    <property type="project" value="UniProtKB-SubCell"/>
</dbReference>
<dbReference type="SUPFAM" id="SSF52540">
    <property type="entry name" value="P-loop containing nucleoside triphosphate hydrolases"/>
    <property type="match status" value="1"/>
</dbReference>
<sequence>MWLPAEGNTGASNNSSSNIVGNSNSNSNSENSGSTDQQNIPTDKSGLEIFALHVLNDSHKSLAGRSRVIQEWAKGGGVLLIGYELYRQLSLKRPNKSNTKKRRRKFQEEIVDVDEDDRNKALLEEMHAALVKPGPDLVICDEGHRIKNSHASISQALKQIRSKRRVVLTGYPLQNNLLEYWCMVDFVRPNYLGTKTEFCNMFERPIQNGQCIDSTPQDIRLMRYRAHVLHSLLEGFVQRRSHSVLQVTLPQKEEYVLLLRMTTFQRKLYDTFMNEVVRTKAVPNPLKAFAVCCKIWNHPDVLYYFLKKRSGNEDVDLDLEETTGAATTPLNAGGVDQKERERVQQHSARRNTVGTSQSPVGNQQSQGNQNQMINSQASIGTQQNTDYNAYYTDSNWSFTKYDLNLNEGKHLVELGTGSARGFNIKEDPGIPYDWAVDLLKNYIPGSIENSAKMEVLFLYS</sequence>
<dbReference type="EMBL" id="JASPKZ010000100">
    <property type="protein sequence ID" value="KAJ9600700.1"/>
    <property type="molecule type" value="Genomic_DNA"/>
</dbReference>
<comment type="similarity">
    <text evidence="2">Belongs to the SNF2/RAD54 helicase family.</text>
</comment>
<dbReference type="GO" id="GO:0016887">
    <property type="term" value="F:ATP hydrolysis activity"/>
    <property type="evidence" value="ECO:0007669"/>
    <property type="project" value="InterPro"/>
</dbReference>
<dbReference type="Gene3D" id="3.40.50.10810">
    <property type="entry name" value="Tandem AAA-ATPase domain"/>
    <property type="match status" value="1"/>
</dbReference>
<accession>A0AAD8ERN9</accession>
<dbReference type="Proteomes" id="UP001233999">
    <property type="component" value="Unassembled WGS sequence"/>
</dbReference>
<dbReference type="InterPro" id="IPR000330">
    <property type="entry name" value="SNF2_N"/>
</dbReference>
<reference evidence="10" key="2">
    <citation type="submission" date="2023-05" db="EMBL/GenBank/DDBJ databases">
        <authorList>
            <person name="Fouks B."/>
        </authorList>
    </citation>
    <scope>NUCLEOTIDE SEQUENCE</scope>
    <source>
        <strain evidence="10">Stay&amp;Tobe</strain>
        <tissue evidence="10">Testes</tissue>
    </source>
</reference>
<proteinExistence type="inferred from homology"/>
<evidence type="ECO:0000256" key="3">
    <source>
        <dbReference type="ARBA" id="ARBA00022741"/>
    </source>
</evidence>
<dbReference type="Gene3D" id="1.20.120.850">
    <property type="entry name" value="SWI2/SNF2 ATPases, N-terminal domain"/>
    <property type="match status" value="1"/>
</dbReference>
<evidence type="ECO:0000256" key="8">
    <source>
        <dbReference type="SAM" id="MobiDB-lite"/>
    </source>
</evidence>
<keyword evidence="11" id="KW-1185">Reference proteome</keyword>
<dbReference type="PANTHER" id="PTHR45797:SF1">
    <property type="entry name" value="HELICASE ARIP4"/>
    <property type="match status" value="1"/>
</dbReference>
<dbReference type="GO" id="GO:0004386">
    <property type="term" value="F:helicase activity"/>
    <property type="evidence" value="ECO:0007669"/>
    <property type="project" value="UniProtKB-KW"/>
</dbReference>
<evidence type="ECO:0000256" key="2">
    <source>
        <dbReference type="ARBA" id="ARBA00007025"/>
    </source>
</evidence>
<comment type="caution">
    <text evidence="10">The sequence shown here is derived from an EMBL/GenBank/DDBJ whole genome shotgun (WGS) entry which is preliminary data.</text>
</comment>
<organism evidence="10 11">
    <name type="scientific">Diploptera punctata</name>
    <name type="common">Pacific beetle cockroach</name>
    <dbReference type="NCBI Taxonomy" id="6984"/>
    <lineage>
        <taxon>Eukaryota</taxon>
        <taxon>Metazoa</taxon>
        <taxon>Ecdysozoa</taxon>
        <taxon>Arthropoda</taxon>
        <taxon>Hexapoda</taxon>
        <taxon>Insecta</taxon>
        <taxon>Pterygota</taxon>
        <taxon>Neoptera</taxon>
        <taxon>Polyneoptera</taxon>
        <taxon>Dictyoptera</taxon>
        <taxon>Blattodea</taxon>
        <taxon>Blaberoidea</taxon>
        <taxon>Blaberidae</taxon>
        <taxon>Diplopterinae</taxon>
        <taxon>Diploptera</taxon>
    </lineage>
</organism>
<name>A0AAD8ERN9_DIPPU</name>
<dbReference type="Pfam" id="PF00176">
    <property type="entry name" value="SNF2-rel_dom"/>
    <property type="match status" value="1"/>
</dbReference>
<evidence type="ECO:0000256" key="7">
    <source>
        <dbReference type="ARBA" id="ARBA00023242"/>
    </source>
</evidence>
<keyword evidence="6" id="KW-0238">DNA-binding</keyword>
<feature type="compositionally biased region" description="Low complexity" evidence="8">
    <location>
        <begin position="356"/>
        <end position="369"/>
    </location>
</feature>
<feature type="region of interest" description="Disordered" evidence="8">
    <location>
        <begin position="321"/>
        <end position="369"/>
    </location>
</feature>
<keyword evidence="4" id="KW-0347">Helicase</keyword>
<evidence type="ECO:0000313" key="10">
    <source>
        <dbReference type="EMBL" id="KAJ9600700.1"/>
    </source>
</evidence>
<feature type="region of interest" description="Disordered" evidence="8">
    <location>
        <begin position="1"/>
        <end position="42"/>
    </location>
</feature>
<keyword evidence="4" id="KW-0378">Hydrolase</keyword>
<reference evidence="10" key="1">
    <citation type="journal article" date="2023" name="IScience">
        <title>Live-bearing cockroach genome reveals convergent evolutionary mechanisms linked to viviparity in insects and beyond.</title>
        <authorList>
            <person name="Fouks B."/>
            <person name="Harrison M.C."/>
            <person name="Mikhailova A.A."/>
            <person name="Marchal E."/>
            <person name="English S."/>
            <person name="Carruthers M."/>
            <person name="Jennings E.C."/>
            <person name="Chiamaka E.L."/>
            <person name="Frigard R.A."/>
            <person name="Pippel M."/>
            <person name="Attardo G.M."/>
            <person name="Benoit J.B."/>
            <person name="Bornberg-Bauer E."/>
            <person name="Tobe S.S."/>
        </authorList>
    </citation>
    <scope>NUCLEOTIDE SEQUENCE</scope>
    <source>
        <strain evidence="10">Stay&amp;Tobe</strain>
    </source>
</reference>
<evidence type="ECO:0000259" key="9">
    <source>
        <dbReference type="Pfam" id="PF00176"/>
    </source>
</evidence>
<dbReference type="PANTHER" id="PTHR45797">
    <property type="entry name" value="RAD54-LIKE"/>
    <property type="match status" value="1"/>
</dbReference>
<keyword evidence="5" id="KW-0067">ATP-binding</keyword>
<keyword evidence="7" id="KW-0539">Nucleus</keyword>